<dbReference type="FunFam" id="3.40.980.10:FF:000004">
    <property type="entry name" value="Molybdopterin molybdenumtransferase"/>
    <property type="match status" value="1"/>
</dbReference>
<feature type="domain" description="MoaB/Mog" evidence="12">
    <location>
        <begin position="191"/>
        <end position="328"/>
    </location>
</feature>
<comment type="cofactor">
    <cofactor evidence="1 11">
        <name>Mg(2+)</name>
        <dbReference type="ChEBI" id="CHEBI:18420"/>
    </cofactor>
</comment>
<evidence type="ECO:0000256" key="2">
    <source>
        <dbReference type="ARBA" id="ARBA00002901"/>
    </source>
</evidence>
<evidence type="ECO:0000256" key="11">
    <source>
        <dbReference type="RuleBase" id="RU365090"/>
    </source>
</evidence>
<comment type="pathway">
    <text evidence="3 11">Cofactor biosynthesis; molybdopterin biosynthesis.</text>
</comment>
<dbReference type="Gene3D" id="3.90.105.10">
    <property type="entry name" value="Molybdopterin biosynthesis moea protein, domain 2"/>
    <property type="match status" value="1"/>
</dbReference>
<dbReference type="UniPathway" id="UPA00344"/>
<dbReference type="SMART" id="SM00852">
    <property type="entry name" value="MoCF_biosynth"/>
    <property type="match status" value="1"/>
</dbReference>
<dbReference type="EC" id="2.10.1.1" evidence="11"/>
<dbReference type="Pfam" id="PF03454">
    <property type="entry name" value="MoeA_C"/>
    <property type="match status" value="1"/>
</dbReference>
<comment type="function">
    <text evidence="2 11">Catalyzes the insertion of molybdate into adenylated molybdopterin with the concomitant release of AMP.</text>
</comment>
<name>A0A6N6MNC8_9HYPH</name>
<evidence type="ECO:0000256" key="8">
    <source>
        <dbReference type="ARBA" id="ARBA00022842"/>
    </source>
</evidence>
<gene>
    <name evidence="13" type="ORF">F6X51_21140</name>
</gene>
<dbReference type="PANTHER" id="PTHR10192">
    <property type="entry name" value="MOLYBDOPTERIN BIOSYNTHESIS PROTEIN"/>
    <property type="match status" value="1"/>
</dbReference>
<dbReference type="InterPro" id="IPR005111">
    <property type="entry name" value="MoeA_C_domain_IV"/>
</dbReference>
<dbReference type="InterPro" id="IPR036135">
    <property type="entry name" value="MoeA_linker/N_sf"/>
</dbReference>
<evidence type="ECO:0000313" key="13">
    <source>
        <dbReference type="EMBL" id="KAB1070834.1"/>
    </source>
</evidence>
<evidence type="ECO:0000256" key="1">
    <source>
        <dbReference type="ARBA" id="ARBA00001946"/>
    </source>
</evidence>
<keyword evidence="7 11" id="KW-0479">Metal-binding</keyword>
<keyword evidence="6 11" id="KW-0808">Transferase</keyword>
<dbReference type="SUPFAM" id="SSF63882">
    <property type="entry name" value="MoeA N-terminal region -like"/>
    <property type="match status" value="1"/>
</dbReference>
<dbReference type="SUPFAM" id="SSF63867">
    <property type="entry name" value="MoeA C-terminal domain-like"/>
    <property type="match status" value="1"/>
</dbReference>
<keyword evidence="8 11" id="KW-0460">Magnesium</keyword>
<keyword evidence="9 11" id="KW-0501">Molybdenum cofactor biosynthesis</keyword>
<dbReference type="GO" id="GO:0046872">
    <property type="term" value="F:metal ion binding"/>
    <property type="evidence" value="ECO:0007669"/>
    <property type="project" value="UniProtKB-UniRule"/>
</dbReference>
<comment type="similarity">
    <text evidence="4 11">Belongs to the MoeA family.</text>
</comment>
<keyword evidence="5 11" id="KW-0500">Molybdenum</keyword>
<organism evidence="13 14">
    <name type="scientific">Methylobacterium planeticum</name>
    <dbReference type="NCBI Taxonomy" id="2615211"/>
    <lineage>
        <taxon>Bacteria</taxon>
        <taxon>Pseudomonadati</taxon>
        <taxon>Pseudomonadota</taxon>
        <taxon>Alphaproteobacteria</taxon>
        <taxon>Hyphomicrobiales</taxon>
        <taxon>Methylobacteriaceae</taxon>
        <taxon>Methylobacterium</taxon>
    </lineage>
</organism>
<dbReference type="GO" id="GO:0061599">
    <property type="term" value="F:molybdopterin molybdotransferase activity"/>
    <property type="evidence" value="ECO:0007669"/>
    <property type="project" value="UniProtKB-UniRule"/>
</dbReference>
<evidence type="ECO:0000259" key="12">
    <source>
        <dbReference type="SMART" id="SM00852"/>
    </source>
</evidence>
<dbReference type="Gene3D" id="2.40.340.10">
    <property type="entry name" value="MoeA, C-terminal, domain IV"/>
    <property type="match status" value="1"/>
</dbReference>
<dbReference type="NCBIfam" id="NF045515">
    <property type="entry name" value="Glp_gephyrin"/>
    <property type="match status" value="1"/>
</dbReference>
<evidence type="ECO:0000256" key="7">
    <source>
        <dbReference type="ARBA" id="ARBA00022723"/>
    </source>
</evidence>
<dbReference type="PROSITE" id="PS01079">
    <property type="entry name" value="MOCF_BIOSYNTHESIS_2"/>
    <property type="match status" value="1"/>
</dbReference>
<evidence type="ECO:0000256" key="3">
    <source>
        <dbReference type="ARBA" id="ARBA00005046"/>
    </source>
</evidence>
<dbReference type="Proteomes" id="UP000441523">
    <property type="component" value="Unassembled WGS sequence"/>
</dbReference>
<evidence type="ECO:0000256" key="10">
    <source>
        <dbReference type="ARBA" id="ARBA00047317"/>
    </source>
</evidence>
<dbReference type="PANTHER" id="PTHR10192:SF5">
    <property type="entry name" value="GEPHYRIN"/>
    <property type="match status" value="1"/>
</dbReference>
<evidence type="ECO:0000256" key="4">
    <source>
        <dbReference type="ARBA" id="ARBA00010763"/>
    </source>
</evidence>
<dbReference type="InterPro" id="IPR005110">
    <property type="entry name" value="MoeA_linker/N"/>
</dbReference>
<evidence type="ECO:0000256" key="6">
    <source>
        <dbReference type="ARBA" id="ARBA00022679"/>
    </source>
</evidence>
<dbReference type="CDD" id="cd00887">
    <property type="entry name" value="MoeA"/>
    <property type="match status" value="1"/>
</dbReference>
<protein>
    <recommendedName>
        <fullName evidence="11">Molybdopterin molybdenumtransferase</fullName>
        <ecNumber evidence="11">2.10.1.1</ecNumber>
    </recommendedName>
</protein>
<sequence>MAQLTDDCFAFGGPLMSVEEAVARIGERLPTLSGTETVPLAEADGRIAAADLRAAIDLPPFMNSAVDGYAVRFADLAQAGETVLPLRGRLAAGASAEGVGAAGAAVRIFTGAPMPGDADTVFMQEDVRLEGDRVGLPPGLKRGANCRPAGEDLARGGVAIPAGRRLTPQDLALAAAVGLDALPVRRRLRVALFSTGNELAEPGAPLGPGAIHDSNRILIGALLRRLGAEVSDLGILRDDPAALGARLPEAARSHDLILTSGGVSTGEEDHVKAAVEAAGTLVFWRLAIKPGRPVAMGVIGGTPFIGLPGNPVAVYVTLLFVVRPILARLGGATYAPPLPQPVRAAFPYRKKTGRREYVRVSLRRGADGALEAVKHPRDGAGVITSLTESDGLLELADDARGVSAGDTVAFYPHALLW</sequence>
<dbReference type="InterPro" id="IPR036425">
    <property type="entry name" value="MoaB/Mog-like_dom_sf"/>
</dbReference>
<dbReference type="EMBL" id="VZZJ01000023">
    <property type="protein sequence ID" value="KAB1070834.1"/>
    <property type="molecule type" value="Genomic_DNA"/>
</dbReference>
<dbReference type="GO" id="GO:0006777">
    <property type="term" value="P:Mo-molybdopterin cofactor biosynthetic process"/>
    <property type="evidence" value="ECO:0007669"/>
    <property type="project" value="UniProtKB-UniRule"/>
</dbReference>
<dbReference type="InterPro" id="IPR036688">
    <property type="entry name" value="MoeA_C_domain_IV_sf"/>
</dbReference>
<dbReference type="Pfam" id="PF03453">
    <property type="entry name" value="MoeA_N"/>
    <property type="match status" value="1"/>
</dbReference>
<dbReference type="RefSeq" id="WP_150965656.1">
    <property type="nucleotide sequence ID" value="NZ_VZZJ01000023.1"/>
</dbReference>
<dbReference type="InterPro" id="IPR008284">
    <property type="entry name" value="MoCF_biosynth_CS"/>
</dbReference>
<dbReference type="InterPro" id="IPR001453">
    <property type="entry name" value="MoaB/Mog_dom"/>
</dbReference>
<evidence type="ECO:0000256" key="5">
    <source>
        <dbReference type="ARBA" id="ARBA00022505"/>
    </source>
</evidence>
<evidence type="ECO:0000313" key="14">
    <source>
        <dbReference type="Proteomes" id="UP000441523"/>
    </source>
</evidence>
<reference evidence="13 14" key="1">
    <citation type="submission" date="2019-09" db="EMBL/GenBank/DDBJ databases">
        <title>YIM 132548 draft genome.</title>
        <authorList>
            <person name="Jiang L."/>
        </authorList>
    </citation>
    <scope>NUCLEOTIDE SEQUENCE [LARGE SCALE GENOMIC DNA]</scope>
    <source>
        <strain evidence="13 14">YIM 132548</strain>
    </source>
</reference>
<comment type="caution">
    <text evidence="13">The sequence shown here is derived from an EMBL/GenBank/DDBJ whole genome shotgun (WGS) entry which is preliminary data.</text>
</comment>
<dbReference type="SUPFAM" id="SSF53218">
    <property type="entry name" value="Molybdenum cofactor biosynthesis proteins"/>
    <property type="match status" value="1"/>
</dbReference>
<keyword evidence="14" id="KW-1185">Reference proteome</keyword>
<comment type="catalytic activity">
    <reaction evidence="10">
        <text>adenylyl-molybdopterin + molybdate = Mo-molybdopterin + AMP + H(+)</text>
        <dbReference type="Rhea" id="RHEA:35047"/>
        <dbReference type="ChEBI" id="CHEBI:15378"/>
        <dbReference type="ChEBI" id="CHEBI:36264"/>
        <dbReference type="ChEBI" id="CHEBI:62727"/>
        <dbReference type="ChEBI" id="CHEBI:71302"/>
        <dbReference type="ChEBI" id="CHEBI:456215"/>
        <dbReference type="EC" id="2.10.1.1"/>
    </reaction>
</comment>
<dbReference type="NCBIfam" id="TIGR00177">
    <property type="entry name" value="molyb_syn"/>
    <property type="match status" value="1"/>
</dbReference>
<evidence type="ECO:0000256" key="9">
    <source>
        <dbReference type="ARBA" id="ARBA00023150"/>
    </source>
</evidence>
<proteinExistence type="inferred from homology"/>
<dbReference type="AlphaFoldDB" id="A0A6N6MNC8"/>
<dbReference type="Gene3D" id="2.170.190.11">
    <property type="entry name" value="Molybdopterin biosynthesis moea protein, domain 3"/>
    <property type="match status" value="1"/>
</dbReference>
<dbReference type="Gene3D" id="3.40.980.10">
    <property type="entry name" value="MoaB/Mog-like domain"/>
    <property type="match status" value="1"/>
</dbReference>
<dbReference type="GO" id="GO:0005829">
    <property type="term" value="C:cytosol"/>
    <property type="evidence" value="ECO:0007669"/>
    <property type="project" value="TreeGrafter"/>
</dbReference>
<dbReference type="Pfam" id="PF00994">
    <property type="entry name" value="MoCF_biosynth"/>
    <property type="match status" value="1"/>
</dbReference>
<dbReference type="InterPro" id="IPR038987">
    <property type="entry name" value="MoeA-like"/>
</dbReference>
<accession>A0A6N6MNC8</accession>